<evidence type="ECO:0000256" key="1">
    <source>
        <dbReference type="ARBA" id="ARBA00023125"/>
    </source>
</evidence>
<evidence type="ECO:0000313" key="4">
    <source>
        <dbReference type="EMBL" id="CAG8499361.1"/>
    </source>
</evidence>
<comment type="caution">
    <text evidence="4">The sequence shown here is derived from an EMBL/GenBank/DDBJ whole genome shotgun (WGS) entry which is preliminary data.</text>
</comment>
<dbReference type="GO" id="GO:0043565">
    <property type="term" value="F:sequence-specific DNA binding"/>
    <property type="evidence" value="ECO:0007669"/>
    <property type="project" value="InterPro"/>
</dbReference>
<accession>A0A9N8ZL00</accession>
<dbReference type="SUPFAM" id="SSF46689">
    <property type="entry name" value="Homeodomain-like"/>
    <property type="match status" value="1"/>
</dbReference>
<dbReference type="EMBL" id="CAJVPQ010000646">
    <property type="protein sequence ID" value="CAG8499361.1"/>
    <property type="molecule type" value="Genomic_DNA"/>
</dbReference>
<sequence length="283" mass="32957">MTRVKGKSQESSEAPKKADKPEKKERCSYSVDQKQIVVEYALKHGRNVAARLYKVDKSMVGRWVQASKKWNAEPAKVNWNSLRVGSGQKPLYEEAENQLHKWVSDQHRLGAEITNSNVRNRMYQILKQPDMKVLYPDAVNEFKASSRWLSGFLSRKKLTVLRDRPVFKKRPVCDVVLREYRQYSILKEIKADDAMQRSSQSQNEVFNNEYMVKTEVEDEVEKMNKKSNEEPITEIHEIFDKYTFVEADPLAESSSFVSHTQSHVQPIILRFNSFVNKSSSDYI</sequence>
<dbReference type="InterPro" id="IPR006600">
    <property type="entry name" value="HTH_CenpB_DNA-bd_dom"/>
</dbReference>
<evidence type="ECO:0000259" key="3">
    <source>
        <dbReference type="PROSITE" id="PS51253"/>
    </source>
</evidence>
<dbReference type="SUPFAM" id="SSF48295">
    <property type="entry name" value="TrpR-like"/>
    <property type="match status" value="1"/>
</dbReference>
<protein>
    <submittedName>
        <fullName evidence="4">5430_t:CDS:1</fullName>
    </submittedName>
</protein>
<dbReference type="InterPro" id="IPR009057">
    <property type="entry name" value="Homeodomain-like_sf"/>
</dbReference>
<dbReference type="OrthoDB" id="2437253at2759"/>
<evidence type="ECO:0000313" key="5">
    <source>
        <dbReference type="Proteomes" id="UP000789570"/>
    </source>
</evidence>
<dbReference type="InterPro" id="IPR010921">
    <property type="entry name" value="Trp_repressor/repl_initiator"/>
</dbReference>
<dbReference type="PROSITE" id="PS51253">
    <property type="entry name" value="HTH_CENPB"/>
    <property type="match status" value="1"/>
</dbReference>
<feature type="region of interest" description="Disordered" evidence="2">
    <location>
        <begin position="1"/>
        <end position="26"/>
    </location>
</feature>
<feature type="domain" description="HTH CENPB-type" evidence="3">
    <location>
        <begin position="83"/>
        <end position="162"/>
    </location>
</feature>
<keyword evidence="5" id="KW-1185">Reference proteome</keyword>
<proteinExistence type="predicted"/>
<dbReference type="Proteomes" id="UP000789570">
    <property type="component" value="Unassembled WGS sequence"/>
</dbReference>
<dbReference type="Gene3D" id="1.10.10.60">
    <property type="entry name" value="Homeodomain-like"/>
    <property type="match status" value="1"/>
</dbReference>
<dbReference type="AlphaFoldDB" id="A0A9N8ZL00"/>
<dbReference type="Pfam" id="PF03221">
    <property type="entry name" value="HTH_Tnp_Tc5"/>
    <property type="match status" value="1"/>
</dbReference>
<organism evidence="4 5">
    <name type="scientific">Funneliformis caledonium</name>
    <dbReference type="NCBI Taxonomy" id="1117310"/>
    <lineage>
        <taxon>Eukaryota</taxon>
        <taxon>Fungi</taxon>
        <taxon>Fungi incertae sedis</taxon>
        <taxon>Mucoromycota</taxon>
        <taxon>Glomeromycotina</taxon>
        <taxon>Glomeromycetes</taxon>
        <taxon>Glomerales</taxon>
        <taxon>Glomeraceae</taxon>
        <taxon>Funneliformis</taxon>
    </lineage>
</organism>
<evidence type="ECO:0000256" key="2">
    <source>
        <dbReference type="SAM" id="MobiDB-lite"/>
    </source>
</evidence>
<reference evidence="4" key="1">
    <citation type="submission" date="2021-06" db="EMBL/GenBank/DDBJ databases">
        <authorList>
            <person name="Kallberg Y."/>
            <person name="Tangrot J."/>
            <person name="Rosling A."/>
        </authorList>
    </citation>
    <scope>NUCLEOTIDE SEQUENCE</scope>
    <source>
        <strain evidence="4">UK204</strain>
    </source>
</reference>
<name>A0A9N8ZL00_9GLOM</name>
<keyword evidence="1" id="KW-0238">DNA-binding</keyword>
<feature type="compositionally biased region" description="Basic and acidic residues" evidence="2">
    <location>
        <begin position="7"/>
        <end position="26"/>
    </location>
</feature>
<gene>
    <name evidence="4" type="ORF">FCALED_LOCUS3623</name>
</gene>